<sequence>MRRILKIKDNNVPTKRTDGDEPDRNQKNKNYNIFPIKDACFIASIYGTIGFLWVILSDEVLIKFFRDAKHYQQAQTYKGWFYVIINVIVLFLLVKQRSVRMKKALSDLNRIYEELQNTCSELVSMERELSDQKVFNEKIFTESHVIMGTWDENGIIKRLNPYALELFGYCEEEIIGRNWRDFLSGENKSEMVEVYELIRKGNHIKNHESQFITHDKRRLDIIWNSGLLKYNKNTEILSVGTDITERKLLEEKLKEAAYYDNLTGLYNRNMIEEEAKKRIQNNEEFALIYMDIDNFKQVNDTLGHTAGDKFLQYLADKLRNTIKCNQRIARLCGDEFAIIYPFANQEDIERELQILTNDFGKSWEIENHEFFLTVSTGVSIYPKDCSDLITLFRNADIAMFKAKREGKGRYVFYSEDIMQLYAENNKLANKLKYALDNSELILNYQPQYNLETGKITGLEVLVRWIHDNKFIPPSKFIPIAEETGQIYEIEYWIIESSLRQKKIFETMGNYDMTISINLSSKSLCSDINFNNLEKIFLSYDVDYSHIIVEITETAIISDIHFAVNRLKKLRDLGVKIALDDFGTGYSSLTHLKELPIDIVKLDRSFIQSIEEDGKDAMIIKSILYLALDLNYEVVAEGIETEGQLEFLKKYKCQTGQGFLLSRPVPIESIVF</sequence>
<dbReference type="SUPFAM" id="SSF55073">
    <property type="entry name" value="Nucleotide cyclase"/>
    <property type="match status" value="1"/>
</dbReference>
<dbReference type="EMBL" id="CP048000">
    <property type="protein sequence ID" value="QHQ61654.1"/>
    <property type="molecule type" value="Genomic_DNA"/>
</dbReference>
<dbReference type="Gene3D" id="3.30.70.270">
    <property type="match status" value="1"/>
</dbReference>
<evidence type="ECO:0000259" key="4">
    <source>
        <dbReference type="PROSITE" id="PS50883"/>
    </source>
</evidence>
<evidence type="ECO:0000259" key="3">
    <source>
        <dbReference type="PROSITE" id="PS50112"/>
    </source>
</evidence>
<dbReference type="InterPro" id="IPR035919">
    <property type="entry name" value="EAL_sf"/>
</dbReference>
<dbReference type="PANTHER" id="PTHR44757:SF2">
    <property type="entry name" value="BIOFILM ARCHITECTURE MAINTENANCE PROTEIN MBAA"/>
    <property type="match status" value="1"/>
</dbReference>
<evidence type="ECO:0000256" key="2">
    <source>
        <dbReference type="SAM" id="Phobius"/>
    </source>
</evidence>
<name>A0A6P1TKR5_9FIRM</name>
<reference evidence="6 7" key="1">
    <citation type="submission" date="2020-01" db="EMBL/GenBank/DDBJ databases">
        <title>Genome analysis of Anaerocolumna sp. CBA3638.</title>
        <authorList>
            <person name="Kim J."/>
            <person name="Roh S.W."/>
        </authorList>
    </citation>
    <scope>NUCLEOTIDE SEQUENCE [LARGE SCALE GENOMIC DNA]</scope>
    <source>
        <strain evidence="6 7">CBA3638</strain>
    </source>
</reference>
<keyword evidence="2" id="KW-1133">Transmembrane helix</keyword>
<dbReference type="SUPFAM" id="SSF55785">
    <property type="entry name" value="PYP-like sensor domain (PAS domain)"/>
    <property type="match status" value="1"/>
</dbReference>
<dbReference type="SMART" id="SM00267">
    <property type="entry name" value="GGDEF"/>
    <property type="match status" value="1"/>
</dbReference>
<dbReference type="CDD" id="cd00130">
    <property type="entry name" value="PAS"/>
    <property type="match status" value="1"/>
</dbReference>
<feature type="domain" description="EAL" evidence="4">
    <location>
        <begin position="424"/>
        <end position="671"/>
    </location>
</feature>
<dbReference type="InterPro" id="IPR035965">
    <property type="entry name" value="PAS-like_dom_sf"/>
</dbReference>
<dbReference type="CDD" id="cd01948">
    <property type="entry name" value="EAL"/>
    <property type="match status" value="1"/>
</dbReference>
<feature type="transmembrane region" description="Helical" evidence="2">
    <location>
        <begin position="76"/>
        <end position="94"/>
    </location>
</feature>
<evidence type="ECO:0000313" key="7">
    <source>
        <dbReference type="Proteomes" id="UP000464314"/>
    </source>
</evidence>
<dbReference type="Proteomes" id="UP000464314">
    <property type="component" value="Chromosome"/>
</dbReference>
<dbReference type="InterPro" id="IPR029787">
    <property type="entry name" value="Nucleotide_cyclase"/>
</dbReference>
<evidence type="ECO:0000259" key="5">
    <source>
        <dbReference type="PROSITE" id="PS50887"/>
    </source>
</evidence>
<keyword evidence="2" id="KW-0472">Membrane</keyword>
<keyword evidence="1" id="KW-0175">Coiled coil</keyword>
<dbReference type="InterPro" id="IPR000014">
    <property type="entry name" value="PAS"/>
</dbReference>
<dbReference type="PANTHER" id="PTHR44757">
    <property type="entry name" value="DIGUANYLATE CYCLASE DGCP"/>
    <property type="match status" value="1"/>
</dbReference>
<keyword evidence="7" id="KW-1185">Reference proteome</keyword>
<dbReference type="Gene3D" id="3.30.450.20">
    <property type="entry name" value="PAS domain"/>
    <property type="match status" value="1"/>
</dbReference>
<accession>A0A6P1TKR5</accession>
<dbReference type="RefSeq" id="WP_161838479.1">
    <property type="nucleotide sequence ID" value="NZ_CP048000.1"/>
</dbReference>
<dbReference type="Pfam" id="PF00990">
    <property type="entry name" value="GGDEF"/>
    <property type="match status" value="1"/>
</dbReference>
<feature type="coiled-coil region" evidence="1">
    <location>
        <begin position="98"/>
        <end position="132"/>
    </location>
</feature>
<feature type="domain" description="GGDEF" evidence="5">
    <location>
        <begin position="283"/>
        <end position="415"/>
    </location>
</feature>
<dbReference type="InterPro" id="IPR001633">
    <property type="entry name" value="EAL_dom"/>
</dbReference>
<dbReference type="Pfam" id="PF13426">
    <property type="entry name" value="PAS_9"/>
    <property type="match status" value="1"/>
</dbReference>
<dbReference type="SUPFAM" id="SSF141868">
    <property type="entry name" value="EAL domain-like"/>
    <property type="match status" value="1"/>
</dbReference>
<dbReference type="SMART" id="SM00091">
    <property type="entry name" value="PAS"/>
    <property type="match status" value="1"/>
</dbReference>
<dbReference type="AlphaFoldDB" id="A0A6P1TKR5"/>
<feature type="transmembrane region" description="Helical" evidence="2">
    <location>
        <begin position="39"/>
        <end position="56"/>
    </location>
</feature>
<organism evidence="6 7">
    <name type="scientific">Anaerocolumna sedimenticola</name>
    <dbReference type="NCBI Taxonomy" id="2696063"/>
    <lineage>
        <taxon>Bacteria</taxon>
        <taxon>Bacillati</taxon>
        <taxon>Bacillota</taxon>
        <taxon>Clostridia</taxon>
        <taxon>Lachnospirales</taxon>
        <taxon>Lachnospiraceae</taxon>
        <taxon>Anaerocolumna</taxon>
    </lineage>
</organism>
<dbReference type="InterPro" id="IPR052155">
    <property type="entry name" value="Biofilm_reg_signaling"/>
</dbReference>
<dbReference type="PROSITE" id="PS50887">
    <property type="entry name" value="GGDEF"/>
    <property type="match status" value="1"/>
</dbReference>
<dbReference type="NCBIfam" id="TIGR00229">
    <property type="entry name" value="sensory_box"/>
    <property type="match status" value="1"/>
</dbReference>
<keyword evidence="2" id="KW-0812">Transmembrane</keyword>
<dbReference type="KEGG" id="anr:Ana3638_13450"/>
<dbReference type="Gene3D" id="3.20.20.450">
    <property type="entry name" value="EAL domain"/>
    <property type="match status" value="1"/>
</dbReference>
<evidence type="ECO:0000313" key="6">
    <source>
        <dbReference type="EMBL" id="QHQ61654.1"/>
    </source>
</evidence>
<dbReference type="PROSITE" id="PS50112">
    <property type="entry name" value="PAS"/>
    <property type="match status" value="1"/>
</dbReference>
<dbReference type="PROSITE" id="PS50883">
    <property type="entry name" value="EAL"/>
    <property type="match status" value="1"/>
</dbReference>
<feature type="domain" description="PAS" evidence="3">
    <location>
        <begin position="151"/>
        <end position="202"/>
    </location>
</feature>
<proteinExistence type="predicted"/>
<dbReference type="InterPro" id="IPR043128">
    <property type="entry name" value="Rev_trsase/Diguanyl_cyclase"/>
</dbReference>
<protein>
    <submittedName>
        <fullName evidence="6">EAL domain-containing protein</fullName>
    </submittedName>
</protein>
<dbReference type="Pfam" id="PF00563">
    <property type="entry name" value="EAL"/>
    <property type="match status" value="1"/>
</dbReference>
<dbReference type="SMART" id="SM00052">
    <property type="entry name" value="EAL"/>
    <property type="match status" value="1"/>
</dbReference>
<dbReference type="NCBIfam" id="TIGR00254">
    <property type="entry name" value="GGDEF"/>
    <property type="match status" value="1"/>
</dbReference>
<gene>
    <name evidence="6" type="ORF">Ana3638_13450</name>
</gene>
<dbReference type="CDD" id="cd01949">
    <property type="entry name" value="GGDEF"/>
    <property type="match status" value="1"/>
</dbReference>
<dbReference type="InterPro" id="IPR000160">
    <property type="entry name" value="GGDEF_dom"/>
</dbReference>
<evidence type="ECO:0000256" key="1">
    <source>
        <dbReference type="SAM" id="Coils"/>
    </source>
</evidence>